<evidence type="ECO:0000313" key="4">
    <source>
        <dbReference type="Proteomes" id="UP001595455"/>
    </source>
</evidence>
<accession>A0A371YUA4</accession>
<protein>
    <recommendedName>
        <fullName evidence="5">DUF1963 domain-containing protein</fullName>
    </recommendedName>
</protein>
<dbReference type="AlphaFoldDB" id="A0A371YUA4"/>
<dbReference type="EMBL" id="PYIX02000003">
    <property type="protein sequence ID" value="RFC84974.1"/>
    <property type="molecule type" value="Genomic_DNA"/>
</dbReference>
<reference evidence="1" key="1">
    <citation type="journal article" date="2014" name="Int. J. Syst. Evol. Microbiol.">
        <title>Complete genome of a new Firmicutes species belonging to the dominant human colonic microbiota ('Ruminococcus bicirculans') reveals two chromosomes and a selective capacity to utilize plant glucans.</title>
        <authorList>
            <consortium name="NISC Comparative Sequencing Program"/>
            <person name="Wegmann U."/>
            <person name="Louis P."/>
            <person name="Goesmann A."/>
            <person name="Henrissat B."/>
            <person name="Duncan S.H."/>
            <person name="Flint H.J."/>
        </authorList>
    </citation>
    <scope>NUCLEOTIDE SEQUENCE</scope>
    <source>
        <strain evidence="1">KCTC 62575</strain>
    </source>
</reference>
<gene>
    <name evidence="1" type="ORF">ACFODO_00790</name>
    <name evidence="2" type="ORF">C9E89_003455</name>
</gene>
<sequence>MLEEITTIQPYLTLLPDNEAVFAPKSAFLAKHLLPLISIDLSVVNPKWQGKIHLINPIEPYECYIGSETTEFADEFANENWFILQLNDENQYEWLGNPNYFQLENPDCDEELKQHSQEMHQDYLELKARFKETGKIITRCQLKYPDDDPVILLEQLGGEVSRSNWHTPINEYFNVTHINEKTDEEIEIHDYQGRRYYFVASVPGWRYCIHGADDILIFYQPETKRVLFTFDWT</sequence>
<dbReference type="EMBL" id="JBHRSF010000003">
    <property type="protein sequence ID" value="MFC2993833.1"/>
    <property type="molecule type" value="Genomic_DNA"/>
</dbReference>
<dbReference type="Proteomes" id="UP001595455">
    <property type="component" value="Unassembled WGS sequence"/>
</dbReference>
<reference evidence="4" key="3">
    <citation type="journal article" date="2019" name="Int. J. Syst. Evol. Microbiol.">
        <title>The Global Catalogue of Microorganisms (GCM) 10K type strain sequencing project: providing services to taxonomists for standard genome sequencing and annotation.</title>
        <authorList>
            <consortium name="The Broad Institute Genomics Platform"/>
            <consortium name="The Broad Institute Genome Sequencing Center for Infectious Disease"/>
            <person name="Wu L."/>
            <person name="Ma J."/>
        </authorList>
    </citation>
    <scope>NUCLEOTIDE SEQUENCE [LARGE SCALE GENOMIC DNA]</scope>
    <source>
        <strain evidence="4">KCTC 62575</strain>
    </source>
</reference>
<evidence type="ECO:0000313" key="3">
    <source>
        <dbReference type="Proteomes" id="UP000240957"/>
    </source>
</evidence>
<keyword evidence="4" id="KW-1185">Reference proteome</keyword>
<evidence type="ECO:0008006" key="5">
    <source>
        <dbReference type="Google" id="ProtNLM"/>
    </source>
</evidence>
<proteinExistence type="predicted"/>
<evidence type="ECO:0000313" key="2">
    <source>
        <dbReference type="EMBL" id="RFC84974.1"/>
    </source>
</evidence>
<organism evidence="2 3">
    <name type="scientific">Acinetobacter sichuanensis</name>
    <dbReference type="NCBI Taxonomy" id="2136183"/>
    <lineage>
        <taxon>Bacteria</taxon>
        <taxon>Pseudomonadati</taxon>
        <taxon>Pseudomonadota</taxon>
        <taxon>Gammaproteobacteria</taxon>
        <taxon>Moraxellales</taxon>
        <taxon>Moraxellaceae</taxon>
        <taxon>Acinetobacter</taxon>
    </lineage>
</organism>
<dbReference type="RefSeq" id="WP_107007035.1">
    <property type="nucleotide sequence ID" value="NZ_JBHRSF010000003.1"/>
</dbReference>
<comment type="caution">
    <text evidence="2">The sequence shown here is derived from an EMBL/GenBank/DDBJ whole genome shotgun (WGS) entry which is preliminary data.</text>
</comment>
<reference evidence="2 3" key="2">
    <citation type="submission" date="2018-08" db="EMBL/GenBank/DDBJ databases">
        <title>The draft genome of Acinetobacter sichuanensis strain WCHAc060041.</title>
        <authorList>
            <person name="Qin J."/>
            <person name="Feng Y."/>
            <person name="Zong Z."/>
        </authorList>
    </citation>
    <scope>NUCLEOTIDE SEQUENCE [LARGE SCALE GENOMIC DNA]</scope>
    <source>
        <strain evidence="2 3">WCHAc060041</strain>
    </source>
</reference>
<evidence type="ECO:0000313" key="1">
    <source>
        <dbReference type="EMBL" id="MFC2993833.1"/>
    </source>
</evidence>
<name>A0A371YUA4_9GAMM</name>
<dbReference type="OrthoDB" id="4428523at2"/>
<dbReference type="Proteomes" id="UP000240957">
    <property type="component" value="Unassembled WGS sequence"/>
</dbReference>
<reference evidence="1" key="4">
    <citation type="submission" date="2024-09" db="EMBL/GenBank/DDBJ databases">
        <authorList>
            <person name="Sun Q."/>
            <person name="Mori K."/>
        </authorList>
    </citation>
    <scope>NUCLEOTIDE SEQUENCE</scope>
    <source>
        <strain evidence="1">KCTC 62575</strain>
    </source>
</reference>